<evidence type="ECO:0000256" key="6">
    <source>
        <dbReference type="ARBA" id="ARBA00023141"/>
    </source>
</evidence>
<dbReference type="InterPro" id="IPR002701">
    <property type="entry name" value="CM_II_prokaryot"/>
</dbReference>
<protein>
    <recommendedName>
        <fullName evidence="3">chorismate mutase</fullName>
        <ecNumber evidence="3">5.4.99.5</ecNumber>
    </recommendedName>
</protein>
<evidence type="ECO:0000256" key="5">
    <source>
        <dbReference type="ARBA" id="ARBA00022605"/>
    </source>
</evidence>
<evidence type="ECO:0000256" key="3">
    <source>
        <dbReference type="ARBA" id="ARBA00012404"/>
    </source>
</evidence>
<comment type="subcellular location">
    <subcellularLocation>
        <location evidence="1">Cytoplasm</location>
    </subcellularLocation>
</comment>
<dbReference type="AlphaFoldDB" id="A0A7J7IR69"/>
<keyword evidence="6" id="KW-0057">Aromatic amino acid biosynthesis</keyword>
<evidence type="ECO:0000256" key="2">
    <source>
        <dbReference type="ARBA" id="ARBA00004817"/>
    </source>
</evidence>
<organism evidence="9 10">
    <name type="scientific">Cyanidiococcus yangmingshanensis</name>
    <dbReference type="NCBI Taxonomy" id="2690220"/>
    <lineage>
        <taxon>Eukaryota</taxon>
        <taxon>Rhodophyta</taxon>
        <taxon>Bangiophyceae</taxon>
        <taxon>Cyanidiales</taxon>
        <taxon>Cyanidiaceae</taxon>
        <taxon>Cyanidiococcus</taxon>
    </lineage>
</organism>
<keyword evidence="5" id="KW-0028">Amino-acid biosynthesis</keyword>
<dbReference type="PANTHER" id="PTHR21145:SF12">
    <property type="entry name" value="CHORISMATE MUTASE"/>
    <property type="match status" value="1"/>
</dbReference>
<evidence type="ECO:0000256" key="7">
    <source>
        <dbReference type="ARBA" id="ARBA00023235"/>
    </source>
</evidence>
<dbReference type="InterPro" id="IPR036263">
    <property type="entry name" value="Chorismate_II_sf"/>
</dbReference>
<proteinExistence type="predicted"/>
<dbReference type="PANTHER" id="PTHR21145">
    <property type="entry name" value="CHORISMATE MUTASE"/>
    <property type="match status" value="1"/>
</dbReference>
<comment type="pathway">
    <text evidence="2">Metabolic intermediate biosynthesis; prephenate biosynthesis; prephenate from chorismate: step 1/1.</text>
</comment>
<dbReference type="Gene3D" id="1.10.590.10">
    <property type="entry name" value="Chorismate mutase, AroQ class superfamily, eukaryotic"/>
    <property type="match status" value="1"/>
</dbReference>
<gene>
    <name evidence="9" type="primary">ARO7</name>
    <name evidence="9" type="ORF">F1559_003170</name>
</gene>
<dbReference type="Proteomes" id="UP000530660">
    <property type="component" value="Unassembled WGS sequence"/>
</dbReference>
<dbReference type="InterPro" id="IPR008238">
    <property type="entry name" value="Chorismate_mutase_AroQ_euk"/>
</dbReference>
<dbReference type="SUPFAM" id="SSF48600">
    <property type="entry name" value="Chorismate mutase II"/>
    <property type="match status" value="1"/>
</dbReference>
<dbReference type="GO" id="GO:0008652">
    <property type="term" value="P:amino acid biosynthetic process"/>
    <property type="evidence" value="ECO:0007669"/>
    <property type="project" value="UniProtKB-KW"/>
</dbReference>
<keyword evidence="4" id="KW-0963">Cytoplasm</keyword>
<dbReference type="Pfam" id="PF01817">
    <property type="entry name" value="CM_2"/>
    <property type="match status" value="1"/>
</dbReference>
<dbReference type="OrthoDB" id="191918at2759"/>
<dbReference type="EC" id="5.4.99.5" evidence="3"/>
<dbReference type="NCBIfam" id="TIGR01802">
    <property type="entry name" value="CM_pl-yst"/>
    <property type="match status" value="1"/>
</dbReference>
<evidence type="ECO:0000256" key="1">
    <source>
        <dbReference type="ARBA" id="ARBA00004496"/>
    </source>
</evidence>
<reference evidence="9 10" key="1">
    <citation type="journal article" date="2020" name="J. Phycol.">
        <title>Comparative genome analysis reveals Cyanidiococcus gen. nov., a new extremophilic red algal genus sister to Cyanidioschyzon (Cyanidioschyzonaceae, Rhodophyta).</title>
        <authorList>
            <person name="Liu S.-L."/>
            <person name="Chiang Y.-R."/>
            <person name="Yoon H.S."/>
            <person name="Fu H.-Y."/>
        </authorList>
    </citation>
    <scope>NUCLEOTIDE SEQUENCE [LARGE SCALE GENOMIC DNA]</scope>
    <source>
        <strain evidence="9 10">THAL066</strain>
    </source>
</reference>
<keyword evidence="7" id="KW-0413">Isomerase</keyword>
<dbReference type="GO" id="GO:0004106">
    <property type="term" value="F:chorismate mutase activity"/>
    <property type="evidence" value="ECO:0007669"/>
    <property type="project" value="UniProtKB-EC"/>
</dbReference>
<dbReference type="UniPathway" id="UPA00120">
    <property type="reaction ID" value="UER00203"/>
</dbReference>
<dbReference type="GO" id="GO:0046417">
    <property type="term" value="P:chorismate metabolic process"/>
    <property type="evidence" value="ECO:0007669"/>
    <property type="project" value="InterPro"/>
</dbReference>
<dbReference type="GO" id="GO:0009073">
    <property type="term" value="P:aromatic amino acid family biosynthetic process"/>
    <property type="evidence" value="ECO:0007669"/>
    <property type="project" value="UniProtKB-KW"/>
</dbReference>
<evidence type="ECO:0000313" key="10">
    <source>
        <dbReference type="Proteomes" id="UP000530660"/>
    </source>
</evidence>
<feature type="domain" description="Chorismate mutase" evidence="8">
    <location>
        <begin position="206"/>
        <end position="315"/>
    </location>
</feature>
<dbReference type="GO" id="GO:0005737">
    <property type="term" value="C:cytoplasm"/>
    <property type="evidence" value="ECO:0007669"/>
    <property type="project" value="UniProtKB-SubCell"/>
</dbReference>
<dbReference type="InterPro" id="IPR037039">
    <property type="entry name" value="CM_AroQ_sf_eucaryotic"/>
</dbReference>
<dbReference type="EMBL" id="VWRR01000002">
    <property type="protein sequence ID" value="KAF6004861.1"/>
    <property type="molecule type" value="Genomic_DNA"/>
</dbReference>
<accession>A0A7J7IR69</accession>
<sequence length="326" mass="37951">MRLHTGRASLTRMFANTEVIVGVRRLEHRRAVFSTLCVQRQEGPTLGFSRRRGLKASSRNGRRLWMVSQIEKFDLEQLRTKLIRQEETIIFALIERAQFKRNVVIYEKEGPLFRIPGFSGSFLDYLLLETERLHARVRRYTAPDEHAFFPDQLPKPILPPLAYEQVLHPNSINVNEKILQIYTQEIIPRLTDEGDDLNYGSSCVNDVACLQALSKRIHYGKFVAEAKYRAAPALYRPLIEQRDTEAIKENLTDRSVEAQLLRRVEMKAATYGREVEVGQMQRLRHEATLDGDESQHFPRLLANIYANYVIPLTKEVEVLYMLQRWP</sequence>
<name>A0A7J7IR69_9RHOD</name>
<dbReference type="PROSITE" id="PS51169">
    <property type="entry name" value="CHORISMATE_MUT_3"/>
    <property type="match status" value="1"/>
</dbReference>
<evidence type="ECO:0000259" key="8">
    <source>
        <dbReference type="Pfam" id="PF01817"/>
    </source>
</evidence>
<evidence type="ECO:0000256" key="4">
    <source>
        <dbReference type="ARBA" id="ARBA00022490"/>
    </source>
</evidence>
<keyword evidence="10" id="KW-1185">Reference proteome</keyword>
<comment type="caution">
    <text evidence="9">The sequence shown here is derived from an EMBL/GenBank/DDBJ whole genome shotgun (WGS) entry which is preliminary data.</text>
</comment>
<evidence type="ECO:0000313" key="9">
    <source>
        <dbReference type="EMBL" id="KAF6004861.1"/>
    </source>
</evidence>